<gene>
    <name evidence="1" type="ORF">NDI54_11580</name>
</gene>
<organism evidence="1 2">
    <name type="scientific">Haloarcula terrestris</name>
    <dbReference type="NCBI Taxonomy" id="2950533"/>
    <lineage>
        <taxon>Archaea</taxon>
        <taxon>Methanobacteriati</taxon>
        <taxon>Methanobacteriota</taxon>
        <taxon>Stenosarchaea group</taxon>
        <taxon>Halobacteria</taxon>
        <taxon>Halobacteriales</taxon>
        <taxon>Haloarculaceae</taxon>
        <taxon>Haloarcula</taxon>
    </lineage>
</organism>
<evidence type="ECO:0008006" key="3">
    <source>
        <dbReference type="Google" id="ProtNLM"/>
    </source>
</evidence>
<sequence>MSNQKQIQPQCLSAQLDAVRDEDRRQILFALRDAERWRPSATEFDDDGALVGEPAIPATWYHQQLPKLAEMGFIDWDRETHRVTRGPEYERLRPLLDFLYEHRDD</sequence>
<dbReference type="AlphaFoldDB" id="A0AAE4EZI8"/>
<evidence type="ECO:0000313" key="1">
    <source>
        <dbReference type="EMBL" id="MDS0221987.1"/>
    </source>
</evidence>
<dbReference type="EMBL" id="JAMQOM010000004">
    <property type="protein sequence ID" value="MDS0221987.1"/>
    <property type="molecule type" value="Genomic_DNA"/>
</dbReference>
<comment type="caution">
    <text evidence="1">The sequence shown here is derived from an EMBL/GenBank/DDBJ whole genome shotgun (WGS) entry which is preliminary data.</text>
</comment>
<accession>A0AAE4EZI8</accession>
<dbReference type="RefSeq" id="WP_310896615.1">
    <property type="nucleotide sequence ID" value="NZ_JAMQOM010000004.1"/>
</dbReference>
<reference evidence="1 2" key="1">
    <citation type="submission" date="2022-06" db="EMBL/GenBank/DDBJ databases">
        <title>Haloarcula sp. a new haloarchaeum isolate from saline soil.</title>
        <authorList>
            <person name="Strakova D."/>
            <person name="Galisteo C."/>
            <person name="Sanchez-Porro C."/>
            <person name="Ventosa A."/>
        </authorList>
    </citation>
    <scope>NUCLEOTIDE SEQUENCE [LARGE SCALE GENOMIC DNA]</scope>
    <source>
        <strain evidence="1 2">S1AR25-5A</strain>
    </source>
</reference>
<name>A0AAE4EZI8_9EURY</name>
<proteinExistence type="predicted"/>
<protein>
    <recommendedName>
        <fullName evidence="3">ArsR family transcriptional regulator</fullName>
    </recommendedName>
</protein>
<keyword evidence="2" id="KW-1185">Reference proteome</keyword>
<dbReference type="Proteomes" id="UP001253439">
    <property type="component" value="Unassembled WGS sequence"/>
</dbReference>
<evidence type="ECO:0000313" key="2">
    <source>
        <dbReference type="Proteomes" id="UP001253439"/>
    </source>
</evidence>